<gene>
    <name evidence="2" type="ORF">B0I35DRAFT_458922</name>
</gene>
<comment type="caution">
    <text evidence="2">The sequence shown here is derived from an EMBL/GenBank/DDBJ whole genome shotgun (WGS) entry which is preliminary data.</text>
</comment>
<evidence type="ECO:0000313" key="3">
    <source>
        <dbReference type="Proteomes" id="UP000813444"/>
    </source>
</evidence>
<protein>
    <submittedName>
        <fullName evidence="2">Uncharacterized protein</fullName>
    </submittedName>
</protein>
<keyword evidence="1" id="KW-1133">Transmembrane helix</keyword>
<keyword evidence="3" id="KW-1185">Reference proteome</keyword>
<dbReference type="Proteomes" id="UP000813444">
    <property type="component" value="Unassembled WGS sequence"/>
</dbReference>
<evidence type="ECO:0000313" key="2">
    <source>
        <dbReference type="EMBL" id="KAH7322666.1"/>
    </source>
</evidence>
<sequence>MDHDWATLGFFKQLIPEPREEGDTRIPVQGHTTSYLDSYITLFTSTISDPDKPRRYFRDVFPGIDGRRPEGRTVVDGPVSTKPVSMILSLVLADAMARARLAAHAVYLDDSNSTNATAVKLGEFSGNFTEIIEINNITQEAMGSALAIKFDVQRFGRGYGFQVAGRGTLTYAMIILLLHAAIVLVYLVNGYLSSAWDDLAALLALALTSREAPALGDAGAGVDRSSTWNMRLMRFMKRG</sequence>
<accession>A0A8K0WSR4</accession>
<dbReference type="AlphaFoldDB" id="A0A8K0WSR4"/>
<keyword evidence="1" id="KW-0812">Transmembrane</keyword>
<organism evidence="2 3">
    <name type="scientific">Stachybotrys elegans</name>
    <dbReference type="NCBI Taxonomy" id="80388"/>
    <lineage>
        <taxon>Eukaryota</taxon>
        <taxon>Fungi</taxon>
        <taxon>Dikarya</taxon>
        <taxon>Ascomycota</taxon>
        <taxon>Pezizomycotina</taxon>
        <taxon>Sordariomycetes</taxon>
        <taxon>Hypocreomycetidae</taxon>
        <taxon>Hypocreales</taxon>
        <taxon>Stachybotryaceae</taxon>
        <taxon>Stachybotrys</taxon>
    </lineage>
</organism>
<keyword evidence="1" id="KW-0472">Membrane</keyword>
<dbReference type="EMBL" id="JAGPNK010000004">
    <property type="protein sequence ID" value="KAH7322666.1"/>
    <property type="molecule type" value="Genomic_DNA"/>
</dbReference>
<proteinExistence type="predicted"/>
<name>A0A8K0WSR4_9HYPO</name>
<evidence type="ECO:0000256" key="1">
    <source>
        <dbReference type="SAM" id="Phobius"/>
    </source>
</evidence>
<feature type="transmembrane region" description="Helical" evidence="1">
    <location>
        <begin position="169"/>
        <end position="188"/>
    </location>
</feature>
<reference evidence="2" key="1">
    <citation type="journal article" date="2021" name="Nat. Commun.">
        <title>Genetic determinants of endophytism in the Arabidopsis root mycobiome.</title>
        <authorList>
            <person name="Mesny F."/>
            <person name="Miyauchi S."/>
            <person name="Thiergart T."/>
            <person name="Pickel B."/>
            <person name="Atanasova L."/>
            <person name="Karlsson M."/>
            <person name="Huettel B."/>
            <person name="Barry K.W."/>
            <person name="Haridas S."/>
            <person name="Chen C."/>
            <person name="Bauer D."/>
            <person name="Andreopoulos W."/>
            <person name="Pangilinan J."/>
            <person name="LaButti K."/>
            <person name="Riley R."/>
            <person name="Lipzen A."/>
            <person name="Clum A."/>
            <person name="Drula E."/>
            <person name="Henrissat B."/>
            <person name="Kohler A."/>
            <person name="Grigoriev I.V."/>
            <person name="Martin F.M."/>
            <person name="Hacquard S."/>
        </authorList>
    </citation>
    <scope>NUCLEOTIDE SEQUENCE</scope>
    <source>
        <strain evidence="2">MPI-CAGE-CH-0235</strain>
    </source>
</reference>